<feature type="region of interest" description="Disordered" evidence="1">
    <location>
        <begin position="118"/>
        <end position="137"/>
    </location>
</feature>
<proteinExistence type="predicted"/>
<dbReference type="EMBL" id="BAAATR010000020">
    <property type="protein sequence ID" value="GAA2255348.1"/>
    <property type="molecule type" value="Genomic_DNA"/>
</dbReference>
<accession>A0ABP5R9K1</accession>
<evidence type="ECO:0000256" key="1">
    <source>
        <dbReference type="SAM" id="MobiDB-lite"/>
    </source>
</evidence>
<organism evidence="2 3">
    <name type="scientific">Kitasatospora cystarginea</name>
    <dbReference type="NCBI Taxonomy" id="58350"/>
    <lineage>
        <taxon>Bacteria</taxon>
        <taxon>Bacillati</taxon>
        <taxon>Actinomycetota</taxon>
        <taxon>Actinomycetes</taxon>
        <taxon>Kitasatosporales</taxon>
        <taxon>Streptomycetaceae</taxon>
        <taxon>Kitasatospora</taxon>
    </lineage>
</organism>
<name>A0ABP5R9K1_9ACTN</name>
<sequence length="169" mass="18377">MIIMMENGPAPGGALGPALGRLLGGVVLDIEYVRSHAFPERYIDPSPEQRGLCQDFLLQAMVWLLDRDPSLAVVIDGLPEGDRHHEPMRRLADHLGQQLWIVTIAQYAWSPDAASRPAAWHDRLPRPGGTAPRNGSGSCLRITVEPGLPVEVCAALILERLASTPPARV</sequence>
<comment type="caution">
    <text evidence="2">The sequence shown here is derived from an EMBL/GenBank/DDBJ whole genome shotgun (WGS) entry which is preliminary data.</text>
</comment>
<protein>
    <submittedName>
        <fullName evidence="2">Uncharacterized protein</fullName>
    </submittedName>
</protein>
<dbReference type="RefSeq" id="WP_344638173.1">
    <property type="nucleotide sequence ID" value="NZ_BAAATR010000020.1"/>
</dbReference>
<keyword evidence="3" id="KW-1185">Reference proteome</keyword>
<dbReference type="Proteomes" id="UP001500305">
    <property type="component" value="Unassembled WGS sequence"/>
</dbReference>
<evidence type="ECO:0000313" key="2">
    <source>
        <dbReference type="EMBL" id="GAA2255348.1"/>
    </source>
</evidence>
<gene>
    <name evidence="2" type="ORF">GCM10010430_43950</name>
</gene>
<evidence type="ECO:0000313" key="3">
    <source>
        <dbReference type="Proteomes" id="UP001500305"/>
    </source>
</evidence>
<reference evidence="3" key="1">
    <citation type="journal article" date="2019" name="Int. J. Syst. Evol. Microbiol.">
        <title>The Global Catalogue of Microorganisms (GCM) 10K type strain sequencing project: providing services to taxonomists for standard genome sequencing and annotation.</title>
        <authorList>
            <consortium name="The Broad Institute Genomics Platform"/>
            <consortium name="The Broad Institute Genome Sequencing Center for Infectious Disease"/>
            <person name="Wu L."/>
            <person name="Ma J."/>
        </authorList>
    </citation>
    <scope>NUCLEOTIDE SEQUENCE [LARGE SCALE GENOMIC DNA]</scope>
    <source>
        <strain evidence="3">JCM 7356</strain>
    </source>
</reference>